<keyword evidence="1" id="KW-0472">Membrane</keyword>
<keyword evidence="1" id="KW-1133">Transmembrane helix</keyword>
<organism evidence="2 3">
    <name type="scientific">Dyella choica</name>
    <dbReference type="NCBI Taxonomy" id="1927959"/>
    <lineage>
        <taxon>Bacteria</taxon>
        <taxon>Pseudomonadati</taxon>
        <taxon>Pseudomonadota</taxon>
        <taxon>Gammaproteobacteria</taxon>
        <taxon>Lysobacterales</taxon>
        <taxon>Rhodanobacteraceae</taxon>
        <taxon>Dyella</taxon>
    </lineage>
</organism>
<name>A0A3S0RHX1_9GAMM</name>
<evidence type="ECO:0000313" key="2">
    <source>
        <dbReference type="EMBL" id="RUL70534.1"/>
    </source>
</evidence>
<protein>
    <submittedName>
        <fullName evidence="2">Uncharacterized protein</fullName>
    </submittedName>
</protein>
<feature type="transmembrane region" description="Helical" evidence="1">
    <location>
        <begin position="96"/>
        <end position="120"/>
    </location>
</feature>
<evidence type="ECO:0000256" key="1">
    <source>
        <dbReference type="SAM" id="Phobius"/>
    </source>
</evidence>
<dbReference type="Proteomes" id="UP000274358">
    <property type="component" value="Unassembled WGS sequence"/>
</dbReference>
<dbReference type="RefSeq" id="WP_126686621.1">
    <property type="nucleotide sequence ID" value="NZ_RYYV01000022.1"/>
</dbReference>
<accession>A0A3S0RHX1</accession>
<comment type="caution">
    <text evidence="2">The sequence shown here is derived from an EMBL/GenBank/DDBJ whole genome shotgun (WGS) entry which is preliminary data.</text>
</comment>
<dbReference type="AlphaFoldDB" id="A0A3S0RHX1"/>
<keyword evidence="1" id="KW-0812">Transmembrane</keyword>
<sequence length="146" mass="16336">MTETTSPSPDLDAAFKTFITSVKTSSSRESIRTAQAERTWYEQSYLDNDAERRKHREKITPALLWICQGWVAAVVLLLFLEGFGTAFNFFTLSPNVVIALLATTTANILGLFAIALRYLYSDHHFQPISARKPPAGRNPREKGSQA</sequence>
<gene>
    <name evidence="2" type="ORF">EKH80_20290</name>
</gene>
<keyword evidence="3" id="KW-1185">Reference proteome</keyword>
<dbReference type="EMBL" id="RYYV01000022">
    <property type="protein sequence ID" value="RUL70534.1"/>
    <property type="molecule type" value="Genomic_DNA"/>
</dbReference>
<dbReference type="OrthoDB" id="799504at2"/>
<feature type="transmembrane region" description="Helical" evidence="1">
    <location>
        <begin position="62"/>
        <end position="90"/>
    </location>
</feature>
<reference evidence="2 3" key="1">
    <citation type="submission" date="2018-12" db="EMBL/GenBank/DDBJ databases">
        <title>Dyella dinghuensis sp. nov. DHOA06 and Dyella choica sp. nov. 4M-K27, isolated from forest soil.</title>
        <authorList>
            <person name="Qiu L.-H."/>
            <person name="Gao Z.-H."/>
        </authorList>
    </citation>
    <scope>NUCLEOTIDE SEQUENCE [LARGE SCALE GENOMIC DNA]</scope>
    <source>
        <strain evidence="2 3">4M-K27</strain>
    </source>
</reference>
<proteinExistence type="predicted"/>
<evidence type="ECO:0000313" key="3">
    <source>
        <dbReference type="Proteomes" id="UP000274358"/>
    </source>
</evidence>